<proteinExistence type="predicted"/>
<keyword evidence="1" id="KW-0812">Transmembrane</keyword>
<feature type="transmembrane region" description="Helical" evidence="1">
    <location>
        <begin position="23"/>
        <end position="46"/>
    </location>
</feature>
<evidence type="ECO:0000313" key="3">
    <source>
        <dbReference type="Proteomes" id="UP000283269"/>
    </source>
</evidence>
<protein>
    <submittedName>
        <fullName evidence="2">Uncharacterized protein</fullName>
    </submittedName>
</protein>
<evidence type="ECO:0000313" key="2">
    <source>
        <dbReference type="EMBL" id="PPQ78327.1"/>
    </source>
</evidence>
<gene>
    <name evidence="2" type="ORF">CVT25_011698</name>
</gene>
<keyword evidence="1" id="KW-1133">Transmembrane helix</keyword>
<feature type="non-terminal residue" evidence="2">
    <location>
        <position position="1"/>
    </location>
</feature>
<dbReference type="InParanoid" id="A0A409WII9"/>
<accession>A0A409WII9</accession>
<keyword evidence="1" id="KW-0472">Membrane</keyword>
<evidence type="ECO:0000256" key="1">
    <source>
        <dbReference type="SAM" id="Phobius"/>
    </source>
</evidence>
<dbReference type="EMBL" id="NHYD01003422">
    <property type="protein sequence ID" value="PPQ78327.1"/>
    <property type="molecule type" value="Genomic_DNA"/>
</dbReference>
<comment type="caution">
    <text evidence="2">The sequence shown here is derived from an EMBL/GenBank/DDBJ whole genome shotgun (WGS) entry which is preliminary data.</text>
</comment>
<reference evidence="2 3" key="1">
    <citation type="journal article" date="2018" name="Evol. Lett.">
        <title>Horizontal gene cluster transfer increased hallucinogenic mushroom diversity.</title>
        <authorList>
            <person name="Reynolds H.T."/>
            <person name="Vijayakumar V."/>
            <person name="Gluck-Thaler E."/>
            <person name="Korotkin H.B."/>
            <person name="Matheny P.B."/>
            <person name="Slot J.C."/>
        </authorList>
    </citation>
    <scope>NUCLEOTIDE SEQUENCE [LARGE SCALE GENOMIC DNA]</scope>
    <source>
        <strain evidence="2 3">2631</strain>
    </source>
</reference>
<sequence>SAVNVFEGTFCVTRTSNHRFARFWIPALSFESLLCIMALNVALRTFKTTGSFLHRSQSLMQILVRDSVFYFFIVVGESTVGQLGMVEAPIGFSITMSSVFASRMLLNLRVAASSKRSYLRPREVLSFEGSVDARKR</sequence>
<organism evidence="2 3">
    <name type="scientific">Psilocybe cyanescens</name>
    <dbReference type="NCBI Taxonomy" id="93625"/>
    <lineage>
        <taxon>Eukaryota</taxon>
        <taxon>Fungi</taxon>
        <taxon>Dikarya</taxon>
        <taxon>Basidiomycota</taxon>
        <taxon>Agaricomycotina</taxon>
        <taxon>Agaricomycetes</taxon>
        <taxon>Agaricomycetidae</taxon>
        <taxon>Agaricales</taxon>
        <taxon>Agaricineae</taxon>
        <taxon>Strophariaceae</taxon>
        <taxon>Psilocybe</taxon>
    </lineage>
</organism>
<dbReference type="AlphaFoldDB" id="A0A409WII9"/>
<dbReference type="OrthoDB" id="3049657at2759"/>
<name>A0A409WII9_PSICY</name>
<dbReference type="Proteomes" id="UP000283269">
    <property type="component" value="Unassembled WGS sequence"/>
</dbReference>
<keyword evidence="3" id="KW-1185">Reference proteome</keyword>